<evidence type="ECO:0000256" key="8">
    <source>
        <dbReference type="RuleBase" id="RU004004"/>
    </source>
</evidence>
<keyword evidence="6" id="KW-0998">Cell outer membrane</keyword>
<evidence type="ECO:0000256" key="5">
    <source>
        <dbReference type="ARBA" id="ARBA00023136"/>
    </source>
</evidence>
<reference evidence="12 13" key="1">
    <citation type="submission" date="2018-11" db="EMBL/GenBank/DDBJ databases">
        <title>The draft genome sequence of Amphritea balenae JAMM 1525T.</title>
        <authorList>
            <person name="Fang Z."/>
            <person name="Zhang Y."/>
            <person name="Han X."/>
        </authorList>
    </citation>
    <scope>NUCLEOTIDE SEQUENCE [LARGE SCALE GENOMIC DNA]</scope>
    <source>
        <strain evidence="12 13">JAMM 1525</strain>
    </source>
</reference>
<keyword evidence="3 10" id="KW-0732">Signal</keyword>
<dbReference type="InterPro" id="IPR011662">
    <property type="entry name" value="Secretin/TonB_short_N"/>
</dbReference>
<dbReference type="InterPro" id="IPR001775">
    <property type="entry name" value="GspD/PilQ"/>
</dbReference>
<evidence type="ECO:0000256" key="9">
    <source>
        <dbReference type="SAM" id="MobiDB-lite"/>
    </source>
</evidence>
<feature type="signal peptide" evidence="10">
    <location>
        <begin position="1"/>
        <end position="39"/>
    </location>
</feature>
<dbReference type="Pfam" id="PF00263">
    <property type="entry name" value="Secretin"/>
    <property type="match status" value="1"/>
</dbReference>
<protein>
    <submittedName>
        <fullName evidence="12">Type IV pilus secretin family protein</fullName>
    </submittedName>
</protein>
<dbReference type="InterPro" id="IPR051808">
    <property type="entry name" value="Type_IV_pilus_biogenesis"/>
</dbReference>
<dbReference type="Pfam" id="PF07660">
    <property type="entry name" value="STN"/>
    <property type="match status" value="1"/>
</dbReference>
<keyword evidence="13" id="KW-1185">Reference proteome</keyword>
<dbReference type="PRINTS" id="PR00811">
    <property type="entry name" value="BCTERIALGSPD"/>
</dbReference>
<comment type="caution">
    <text evidence="12">The sequence shown here is derived from an EMBL/GenBank/DDBJ whole genome shotgun (WGS) entry which is preliminary data.</text>
</comment>
<dbReference type="NCBIfam" id="TIGR02515">
    <property type="entry name" value="IV_pilus_PilQ"/>
    <property type="match status" value="1"/>
</dbReference>
<dbReference type="PRINTS" id="PR01032">
    <property type="entry name" value="PHAGEIV"/>
</dbReference>
<organism evidence="12 13">
    <name type="scientific">Amphritea balenae</name>
    <dbReference type="NCBI Taxonomy" id="452629"/>
    <lineage>
        <taxon>Bacteria</taxon>
        <taxon>Pseudomonadati</taxon>
        <taxon>Pseudomonadota</taxon>
        <taxon>Gammaproteobacteria</taxon>
        <taxon>Oceanospirillales</taxon>
        <taxon>Oceanospirillaceae</taxon>
        <taxon>Amphritea</taxon>
    </lineage>
</organism>
<dbReference type="InterPro" id="IPR013355">
    <property type="entry name" value="Pilus_4_PilQ"/>
</dbReference>
<evidence type="ECO:0000256" key="6">
    <source>
        <dbReference type="ARBA" id="ARBA00023237"/>
    </source>
</evidence>
<dbReference type="GO" id="GO:0009279">
    <property type="term" value="C:cell outer membrane"/>
    <property type="evidence" value="ECO:0007669"/>
    <property type="project" value="UniProtKB-SubCell"/>
</dbReference>
<keyword evidence="5" id="KW-0472">Membrane</keyword>
<dbReference type="PANTHER" id="PTHR30604:SF1">
    <property type="entry name" value="DNA UTILIZATION PROTEIN HOFQ"/>
    <property type="match status" value="1"/>
</dbReference>
<dbReference type="Gene3D" id="2.60.40.3500">
    <property type="match status" value="1"/>
</dbReference>
<dbReference type="Pfam" id="PF03958">
    <property type="entry name" value="Secretin_N"/>
    <property type="match status" value="1"/>
</dbReference>
<evidence type="ECO:0000256" key="4">
    <source>
        <dbReference type="ARBA" id="ARBA00022927"/>
    </source>
</evidence>
<feature type="chain" id="PRO_5018140477" evidence="10">
    <location>
        <begin position="40"/>
        <end position="706"/>
    </location>
</feature>
<proteinExistence type="inferred from homology"/>
<evidence type="ECO:0000313" key="12">
    <source>
        <dbReference type="EMBL" id="RRC97281.1"/>
    </source>
</evidence>
<keyword evidence="4" id="KW-0653">Protein transport</keyword>
<dbReference type="InterPro" id="IPR005644">
    <property type="entry name" value="NolW-like"/>
</dbReference>
<accession>A0A3P1SJ05</accession>
<evidence type="ECO:0000256" key="7">
    <source>
        <dbReference type="RuleBase" id="RU004003"/>
    </source>
</evidence>
<dbReference type="GO" id="GO:0009306">
    <property type="term" value="P:protein secretion"/>
    <property type="evidence" value="ECO:0007669"/>
    <property type="project" value="InterPro"/>
</dbReference>
<dbReference type="InterPro" id="IPR021731">
    <property type="entry name" value="AMIN_dom"/>
</dbReference>
<dbReference type="Proteomes" id="UP000267535">
    <property type="component" value="Unassembled WGS sequence"/>
</dbReference>
<dbReference type="InterPro" id="IPR004846">
    <property type="entry name" value="T2SS/T3SS_dom"/>
</dbReference>
<dbReference type="Gene3D" id="3.30.1370.130">
    <property type="match status" value="1"/>
</dbReference>
<evidence type="ECO:0000313" key="13">
    <source>
        <dbReference type="Proteomes" id="UP000267535"/>
    </source>
</evidence>
<dbReference type="PANTHER" id="PTHR30604">
    <property type="entry name" value="PROTEIN TRANSPORT PROTEIN HOFQ"/>
    <property type="match status" value="1"/>
</dbReference>
<feature type="region of interest" description="Disordered" evidence="9">
    <location>
        <begin position="150"/>
        <end position="180"/>
    </location>
</feature>
<evidence type="ECO:0000256" key="1">
    <source>
        <dbReference type="ARBA" id="ARBA00004370"/>
    </source>
</evidence>
<evidence type="ECO:0000256" key="2">
    <source>
        <dbReference type="ARBA" id="ARBA00022448"/>
    </source>
</evidence>
<evidence type="ECO:0000259" key="11">
    <source>
        <dbReference type="SMART" id="SM00965"/>
    </source>
</evidence>
<name>A0A3P1SJ05_9GAMM</name>
<dbReference type="AlphaFoldDB" id="A0A3P1SJ05"/>
<dbReference type="Pfam" id="PF11741">
    <property type="entry name" value="AMIN"/>
    <property type="match status" value="2"/>
</dbReference>
<dbReference type="SMART" id="SM00965">
    <property type="entry name" value="STN"/>
    <property type="match status" value="1"/>
</dbReference>
<comment type="subcellular location">
    <subcellularLocation>
        <location evidence="8">Cell outer membrane</location>
    </subcellularLocation>
    <subcellularLocation>
        <location evidence="1">Membrane</location>
    </subcellularLocation>
</comment>
<gene>
    <name evidence="12" type="ORF">EHS89_18740</name>
</gene>
<sequence>MMVITVNKYIQAGRLAYSMVAKFASLVISLCLLSWTVSAADATLNEASFVALPDNKLEIRFDFDAPPSIPKSYMTDSPARLVLDMWGVENAQDVRQLSVESGNVETLNFAQVAGRLRVVVNLYEASSFDTRADGNSLFLTVGDRRAVKQSGAKQPVATATAAKNEPVATQKPAQVSDKTRVQGVDFERTAEGAGRVVVSLSDDRAGVDVIEEGNNIVVNLLGVDLSASMQNRIDVQDFATPVMFIDSMASGENSSILIKPTAEPYDYMVYQTNNQLFVDLKPITRAEQEAIEEERFPYQGERIDLDFQNVEVRSVLQILAEVAEMNLVVSENVNGNITLRLKNVPWDQALDLILNTHKLDKREMGNVMLIGTADEIAERERVELESSKQVEELAPLRTEFIQVDFRKSSDMMARLNEAKLVSERGFILADDETNVLMVRETAKRMEEIRSTLRRFDTEVAQVLIEARLVTANTDVSKDLGIKWGLGYGDAGTNSISIGSTISDVSSPGSVPSGLMVDLGAAVTSPASVAVGIASSSTLLQLELSALETDGRVEVISQPKIVTTNGKAAMIQSGQEIPYQTVEDGEVSVAFKDVVLSLDVTPRINPGDRIAMDLIIKKDSVGDLLPNGEISIINNELETSVVVPDGQTIVLGGVFENETRDVVNKTPLLGDLPVLGHLFRNSQTKNSKSELLIFITPKLVRESLSSQ</sequence>
<dbReference type="EMBL" id="RQXV01000013">
    <property type="protein sequence ID" value="RRC97281.1"/>
    <property type="molecule type" value="Genomic_DNA"/>
</dbReference>
<comment type="similarity">
    <text evidence="7">Belongs to the bacterial secretin family.</text>
</comment>
<dbReference type="Gene3D" id="3.30.1370.120">
    <property type="match status" value="1"/>
</dbReference>
<keyword evidence="2 8" id="KW-0813">Transport</keyword>
<dbReference type="Gene3D" id="2.60.40.3470">
    <property type="match status" value="1"/>
</dbReference>
<dbReference type="OrthoDB" id="9779724at2"/>
<evidence type="ECO:0000256" key="3">
    <source>
        <dbReference type="ARBA" id="ARBA00022729"/>
    </source>
</evidence>
<feature type="domain" description="Secretin/TonB short N-terminal" evidence="11">
    <location>
        <begin position="325"/>
        <end position="373"/>
    </location>
</feature>
<dbReference type="InterPro" id="IPR038591">
    <property type="entry name" value="NolW-like_sf"/>
</dbReference>
<evidence type="ECO:0000256" key="10">
    <source>
        <dbReference type="SAM" id="SignalP"/>
    </source>
</evidence>